<dbReference type="PANTHER" id="PTHR16184">
    <property type="entry name" value="ELONGATOR COMPLEX PROTEIN 6"/>
    <property type="match status" value="1"/>
</dbReference>
<dbReference type="CDD" id="cd19495">
    <property type="entry name" value="Elp6"/>
    <property type="match status" value="1"/>
</dbReference>
<dbReference type="AlphaFoldDB" id="A0A1B0CKS0"/>
<dbReference type="GO" id="GO:0033588">
    <property type="term" value="C:elongator holoenzyme complex"/>
    <property type="evidence" value="ECO:0007669"/>
    <property type="project" value="InterPro"/>
</dbReference>
<dbReference type="PANTHER" id="PTHR16184:SF6">
    <property type="entry name" value="ELONGATOR COMPLEX PROTEIN 6"/>
    <property type="match status" value="1"/>
</dbReference>
<protein>
    <recommendedName>
        <fullName evidence="3">Elongator complex protein 6</fullName>
    </recommendedName>
</protein>
<dbReference type="EnsemblMetazoa" id="LLOJ005207-RA">
    <property type="protein sequence ID" value="LLOJ005207-PA"/>
    <property type="gene ID" value="LLOJ005207"/>
</dbReference>
<evidence type="ECO:0000313" key="4">
    <source>
        <dbReference type="EnsemblMetazoa" id="LLOJ005207-PA"/>
    </source>
</evidence>
<name>A0A1B0CKS0_LUTLO</name>
<comment type="pathway">
    <text evidence="1">tRNA modification; 5-methoxycarbonylmethyl-2-thiouridine-tRNA biosynthesis.</text>
</comment>
<comment type="similarity">
    <text evidence="2">Belongs to the ELP6 family.</text>
</comment>
<evidence type="ECO:0000256" key="2">
    <source>
        <dbReference type="ARBA" id="ARBA00008837"/>
    </source>
</evidence>
<dbReference type="GO" id="GO:0002098">
    <property type="term" value="P:tRNA wobble uridine modification"/>
    <property type="evidence" value="ECO:0007669"/>
    <property type="project" value="InterPro"/>
</dbReference>
<organism evidence="4 5">
    <name type="scientific">Lutzomyia longipalpis</name>
    <name type="common">Sand fly</name>
    <dbReference type="NCBI Taxonomy" id="7200"/>
    <lineage>
        <taxon>Eukaryota</taxon>
        <taxon>Metazoa</taxon>
        <taxon>Ecdysozoa</taxon>
        <taxon>Arthropoda</taxon>
        <taxon>Hexapoda</taxon>
        <taxon>Insecta</taxon>
        <taxon>Pterygota</taxon>
        <taxon>Neoptera</taxon>
        <taxon>Endopterygota</taxon>
        <taxon>Diptera</taxon>
        <taxon>Nematocera</taxon>
        <taxon>Psychodoidea</taxon>
        <taxon>Psychodidae</taxon>
        <taxon>Lutzomyia</taxon>
        <taxon>Lutzomyia</taxon>
    </lineage>
</organism>
<dbReference type="Gene3D" id="3.40.50.300">
    <property type="entry name" value="P-loop containing nucleotide triphosphate hydrolases"/>
    <property type="match status" value="1"/>
</dbReference>
<dbReference type="UniPathway" id="UPA00988"/>
<proteinExistence type="inferred from homology"/>
<dbReference type="VEuPathDB" id="VectorBase:LLONM1_004482"/>
<keyword evidence="5" id="KW-1185">Reference proteome</keyword>
<accession>A0A1B0CKS0</accession>
<evidence type="ECO:0000256" key="1">
    <source>
        <dbReference type="ARBA" id="ARBA00005043"/>
    </source>
</evidence>
<dbReference type="InterPro" id="IPR018627">
    <property type="entry name" value="ELP6"/>
</dbReference>
<dbReference type="Proteomes" id="UP000092461">
    <property type="component" value="Unassembled WGS sequence"/>
</dbReference>
<dbReference type="Pfam" id="PF09807">
    <property type="entry name" value="ELP6"/>
    <property type="match status" value="1"/>
</dbReference>
<dbReference type="InterPro" id="IPR027417">
    <property type="entry name" value="P-loop_NTPase"/>
</dbReference>
<evidence type="ECO:0000313" key="5">
    <source>
        <dbReference type="Proteomes" id="UP000092461"/>
    </source>
</evidence>
<sequence>MSASVLLSCGLSEKSLVPSIFIGECSGVDGSFLVSCLLGHQFKHRNTGMLLVCLHNSFNHYIEAGLKLGYNLSNAKERKNLLVHNLISSLPEMMQSGVNVAEKCLQDILSDLELLMQAHEHTTVLIDDISVLLNVGVSENVVLNFCQELQKLTVWHPRVTVVTKMNCANIHTILFNHLFDLASTRITVKPLESGNFHDVDGKLIISHKNEEMELSEKEKSVLYHVNERNVKIFLPGEYSVSD</sequence>
<dbReference type="EMBL" id="AJWK01016575">
    <property type="status" value="NOT_ANNOTATED_CDS"/>
    <property type="molecule type" value="Genomic_DNA"/>
</dbReference>
<reference evidence="4" key="1">
    <citation type="submission" date="2020-05" db="UniProtKB">
        <authorList>
            <consortium name="EnsemblMetazoa"/>
        </authorList>
    </citation>
    <scope>IDENTIFICATION</scope>
    <source>
        <strain evidence="4">Jacobina</strain>
    </source>
</reference>
<dbReference type="VEuPathDB" id="VectorBase:LLOJ005207"/>
<evidence type="ECO:0000256" key="3">
    <source>
        <dbReference type="ARBA" id="ARBA00020263"/>
    </source>
</evidence>